<dbReference type="PANTHER" id="PTHR45436">
    <property type="entry name" value="SENSOR HISTIDINE KINASE YKOH"/>
    <property type="match status" value="1"/>
</dbReference>
<dbReference type="InterPro" id="IPR005467">
    <property type="entry name" value="His_kinase_dom"/>
</dbReference>
<dbReference type="Gene3D" id="3.30.565.10">
    <property type="entry name" value="Histidine kinase-like ATPase, C-terminal domain"/>
    <property type="match status" value="1"/>
</dbReference>
<sequence length="470" mass="53069">MKRQISLTTRVMTFVALSIGVSLLGIGYLVNNAVKHHFAEQDAEELRVMTNAVDRTLRQADDITLDIEETLSKAVSGHHGVYFQVWNDDKQLLYGPSTNDYESPLYTYNPVSRIKAGNLYQWQAEGKTYRGVITQTQIGSFKYTIVTAIDMDAHIQFLKSFHRSLWLIMILAGTVTLLAAWFGVHQGHAPLRGLSATMREIQADRLHVRLKPDDVPRELLGLVTSFNDMIGRLEESFERLSHFSADIAHELRTPLTNIITQTQVILGKSRSMVEYRELHYSNLEELYRLSKMVNDTLWLAKSEHGLLKPVREPLDINQEVCDLFDFFEALAEEKQIQLKLDGQMPLLKVDRVMFQRALSNLLSNALRHSPVGARVIVYLSISNKGEPTISVRNSGPGIPDEHKLRIFDRFYRVDPSRQRQSEGAGLGLAIVKSIVEAHGGRIDVVSSNGETAFTIKFPLTAVTRGDDLNI</sequence>
<accession>A0ABZ0X235</accession>
<dbReference type="NCBIfam" id="TIGR01386">
    <property type="entry name" value="cztS_silS_copS"/>
    <property type="match status" value="1"/>
</dbReference>
<dbReference type="CDD" id="cd00082">
    <property type="entry name" value="HisKA"/>
    <property type="match status" value="1"/>
</dbReference>
<dbReference type="PROSITE" id="PS50109">
    <property type="entry name" value="HIS_KIN"/>
    <property type="match status" value="1"/>
</dbReference>
<evidence type="ECO:0000256" key="5">
    <source>
        <dbReference type="ARBA" id="ARBA00022553"/>
    </source>
</evidence>
<feature type="domain" description="HAMP" evidence="16">
    <location>
        <begin position="185"/>
        <end position="238"/>
    </location>
</feature>
<keyword evidence="4 14" id="KW-0997">Cell inner membrane</keyword>
<protein>
    <recommendedName>
        <fullName evidence="14">Sensor protein</fullName>
        <ecNumber evidence="14">2.7.13.3</ecNumber>
    </recommendedName>
</protein>
<dbReference type="InterPro" id="IPR036890">
    <property type="entry name" value="HATPase_C_sf"/>
</dbReference>
<evidence type="ECO:0000256" key="9">
    <source>
        <dbReference type="ARBA" id="ARBA00022777"/>
    </source>
</evidence>
<feature type="transmembrane region" description="Helical" evidence="14">
    <location>
        <begin position="12"/>
        <end position="30"/>
    </location>
</feature>
<dbReference type="InterPro" id="IPR006290">
    <property type="entry name" value="CztS_silS_copS"/>
</dbReference>
<evidence type="ECO:0000313" key="17">
    <source>
        <dbReference type="EMBL" id="WQG84438.1"/>
    </source>
</evidence>
<evidence type="ECO:0000256" key="8">
    <source>
        <dbReference type="ARBA" id="ARBA00022741"/>
    </source>
</evidence>
<keyword evidence="6 14" id="KW-0808">Transferase</keyword>
<dbReference type="PANTHER" id="PTHR45436:SF15">
    <property type="entry name" value="SENSOR HISTIDINE KINASE CUSS"/>
    <property type="match status" value="1"/>
</dbReference>
<evidence type="ECO:0000256" key="10">
    <source>
        <dbReference type="ARBA" id="ARBA00022840"/>
    </source>
</evidence>
<evidence type="ECO:0000256" key="12">
    <source>
        <dbReference type="ARBA" id="ARBA00023012"/>
    </source>
</evidence>
<keyword evidence="9 14" id="KW-0418">Kinase</keyword>
<feature type="domain" description="Histidine kinase" evidence="15">
    <location>
        <begin position="246"/>
        <end position="461"/>
    </location>
</feature>
<evidence type="ECO:0000256" key="1">
    <source>
        <dbReference type="ARBA" id="ARBA00000085"/>
    </source>
</evidence>
<dbReference type="CDD" id="cd06225">
    <property type="entry name" value="HAMP"/>
    <property type="match status" value="1"/>
</dbReference>
<keyword evidence="13 14" id="KW-0472">Membrane</keyword>
<evidence type="ECO:0000256" key="14">
    <source>
        <dbReference type="RuleBase" id="RU364088"/>
    </source>
</evidence>
<dbReference type="GO" id="GO:0004673">
    <property type="term" value="F:protein histidine kinase activity"/>
    <property type="evidence" value="ECO:0007669"/>
    <property type="project" value="UniProtKB-EC"/>
</dbReference>
<evidence type="ECO:0000313" key="18">
    <source>
        <dbReference type="Proteomes" id="UP001324185"/>
    </source>
</evidence>
<comment type="function">
    <text evidence="14">Member of a two-component regulatory system.</text>
</comment>
<dbReference type="Pfam" id="PF02518">
    <property type="entry name" value="HATPase_c"/>
    <property type="match status" value="1"/>
</dbReference>
<dbReference type="PROSITE" id="PS50885">
    <property type="entry name" value="HAMP"/>
    <property type="match status" value="1"/>
</dbReference>
<dbReference type="InterPro" id="IPR003660">
    <property type="entry name" value="HAMP_dom"/>
</dbReference>
<evidence type="ECO:0000259" key="15">
    <source>
        <dbReference type="PROSITE" id="PS50109"/>
    </source>
</evidence>
<dbReference type="CDD" id="cd00075">
    <property type="entry name" value="HATPase"/>
    <property type="match status" value="1"/>
</dbReference>
<feature type="transmembrane region" description="Helical" evidence="14">
    <location>
        <begin position="165"/>
        <end position="184"/>
    </location>
</feature>
<evidence type="ECO:0000259" key="16">
    <source>
        <dbReference type="PROSITE" id="PS50885"/>
    </source>
</evidence>
<dbReference type="PRINTS" id="PR00344">
    <property type="entry name" value="BCTRLSENSOR"/>
</dbReference>
<evidence type="ECO:0000256" key="7">
    <source>
        <dbReference type="ARBA" id="ARBA00022692"/>
    </source>
</evidence>
<dbReference type="Pfam" id="PF00512">
    <property type="entry name" value="HisKA"/>
    <property type="match status" value="1"/>
</dbReference>
<evidence type="ECO:0000256" key="2">
    <source>
        <dbReference type="ARBA" id="ARBA00004429"/>
    </source>
</evidence>
<dbReference type="EC" id="2.7.13.3" evidence="14"/>
<keyword evidence="18" id="KW-1185">Reference proteome</keyword>
<dbReference type="SUPFAM" id="SSF55874">
    <property type="entry name" value="ATPase domain of HSP90 chaperone/DNA topoisomerase II/histidine kinase"/>
    <property type="match status" value="1"/>
</dbReference>
<dbReference type="SUPFAM" id="SSF47384">
    <property type="entry name" value="Homodimeric domain of signal transducing histidine kinase"/>
    <property type="match status" value="1"/>
</dbReference>
<evidence type="ECO:0000256" key="4">
    <source>
        <dbReference type="ARBA" id="ARBA00022519"/>
    </source>
</evidence>
<dbReference type="Pfam" id="PF21085">
    <property type="entry name" value="CusS"/>
    <property type="match status" value="1"/>
</dbReference>
<evidence type="ECO:0000256" key="11">
    <source>
        <dbReference type="ARBA" id="ARBA00022989"/>
    </source>
</evidence>
<dbReference type="InterPro" id="IPR004358">
    <property type="entry name" value="Sig_transdc_His_kin-like_C"/>
</dbReference>
<evidence type="ECO:0000256" key="6">
    <source>
        <dbReference type="ARBA" id="ARBA00022679"/>
    </source>
</evidence>
<keyword evidence="11 14" id="KW-1133">Transmembrane helix</keyword>
<proteinExistence type="predicted"/>
<dbReference type="SMART" id="SM00304">
    <property type="entry name" value="HAMP"/>
    <property type="match status" value="1"/>
</dbReference>
<reference evidence="17 18" key="1">
    <citation type="submission" date="2023-11" db="EMBL/GenBank/DDBJ databases">
        <title>MicrobeMod: A computational toolkit for identifying prokaryotic methylation and restriction-modification with nanopore sequencing.</title>
        <authorList>
            <person name="Crits-Christoph A."/>
            <person name="Kang S.C."/>
            <person name="Lee H."/>
            <person name="Ostrov N."/>
        </authorList>
    </citation>
    <scope>NUCLEOTIDE SEQUENCE [LARGE SCALE GENOMIC DNA]</scope>
    <source>
        <strain evidence="17 18">DSMZ 16071</strain>
    </source>
</reference>
<dbReference type="SMART" id="SM00387">
    <property type="entry name" value="HATPase_c"/>
    <property type="match status" value="1"/>
</dbReference>
<organism evidence="17 18">
    <name type="scientific">Kangiella aquimarina</name>
    <dbReference type="NCBI Taxonomy" id="261965"/>
    <lineage>
        <taxon>Bacteria</taxon>
        <taxon>Pseudomonadati</taxon>
        <taxon>Pseudomonadota</taxon>
        <taxon>Gammaproteobacteria</taxon>
        <taxon>Kangiellales</taxon>
        <taxon>Kangiellaceae</taxon>
        <taxon>Kangiella</taxon>
    </lineage>
</organism>
<dbReference type="Pfam" id="PF00672">
    <property type="entry name" value="HAMP"/>
    <property type="match status" value="1"/>
</dbReference>
<keyword evidence="5" id="KW-0597">Phosphoprotein</keyword>
<dbReference type="SMART" id="SM00388">
    <property type="entry name" value="HisKA"/>
    <property type="match status" value="1"/>
</dbReference>
<dbReference type="InterPro" id="IPR036097">
    <property type="entry name" value="HisK_dim/P_sf"/>
</dbReference>
<comment type="catalytic activity">
    <reaction evidence="1 14">
        <text>ATP + protein L-histidine = ADP + protein N-phospho-L-histidine.</text>
        <dbReference type="EC" id="2.7.13.3"/>
    </reaction>
</comment>
<keyword evidence="8 14" id="KW-0547">Nucleotide-binding</keyword>
<evidence type="ECO:0000256" key="13">
    <source>
        <dbReference type="ARBA" id="ARBA00023136"/>
    </source>
</evidence>
<dbReference type="InterPro" id="IPR003661">
    <property type="entry name" value="HisK_dim/P_dom"/>
</dbReference>
<evidence type="ECO:0000256" key="3">
    <source>
        <dbReference type="ARBA" id="ARBA00022475"/>
    </source>
</evidence>
<keyword evidence="3 14" id="KW-1003">Cell membrane</keyword>
<keyword evidence="7 14" id="KW-0812">Transmembrane</keyword>
<name>A0ABZ0X235_9GAMM</name>
<dbReference type="EMBL" id="CP140158">
    <property type="protein sequence ID" value="WQG84438.1"/>
    <property type="molecule type" value="Genomic_DNA"/>
</dbReference>
<dbReference type="InterPro" id="IPR003594">
    <property type="entry name" value="HATPase_dom"/>
</dbReference>
<dbReference type="Proteomes" id="UP001324185">
    <property type="component" value="Chromosome"/>
</dbReference>
<dbReference type="Gene3D" id="6.10.340.10">
    <property type="match status" value="1"/>
</dbReference>
<keyword evidence="12 14" id="KW-0902">Two-component regulatory system</keyword>
<keyword evidence="10 14" id="KW-0067">ATP-binding</keyword>
<dbReference type="Gene3D" id="1.10.287.130">
    <property type="match status" value="1"/>
</dbReference>
<gene>
    <name evidence="17" type="ORF">SR900_08165</name>
</gene>
<dbReference type="InterPro" id="IPR048590">
    <property type="entry name" value="CusS-like_sensor"/>
</dbReference>
<dbReference type="InterPro" id="IPR050428">
    <property type="entry name" value="TCS_sensor_his_kinase"/>
</dbReference>
<comment type="subcellular location">
    <subcellularLocation>
        <location evidence="2">Cell inner membrane</location>
        <topology evidence="2">Multi-pass membrane protein</topology>
    </subcellularLocation>
</comment>